<sequence length="114" mass="13198">MHSVFRIGDIQKLDKKSPLYEVELKLTSDDDQQLRQLTDHIRKEVNGTGWYRLEQASNDSGKAYIYHMLGMMKNGKGQYTEAASFYEMFLRIKRKTLPEDHPSLANIYNNIGGV</sequence>
<evidence type="ECO:0000313" key="1">
    <source>
        <dbReference type="EMBL" id="CAF4327583.1"/>
    </source>
</evidence>
<reference evidence="1" key="1">
    <citation type="submission" date="2021-02" db="EMBL/GenBank/DDBJ databases">
        <authorList>
            <person name="Nowell W R."/>
        </authorList>
    </citation>
    <scope>NUCLEOTIDE SEQUENCE</scope>
</reference>
<dbReference type="Proteomes" id="UP000663836">
    <property type="component" value="Unassembled WGS sequence"/>
</dbReference>
<evidence type="ECO:0000313" key="2">
    <source>
        <dbReference type="Proteomes" id="UP000663836"/>
    </source>
</evidence>
<organism evidence="1 2">
    <name type="scientific">Rotaria sordida</name>
    <dbReference type="NCBI Taxonomy" id="392033"/>
    <lineage>
        <taxon>Eukaryota</taxon>
        <taxon>Metazoa</taxon>
        <taxon>Spiralia</taxon>
        <taxon>Gnathifera</taxon>
        <taxon>Rotifera</taxon>
        <taxon>Eurotatoria</taxon>
        <taxon>Bdelloidea</taxon>
        <taxon>Philodinida</taxon>
        <taxon>Philodinidae</taxon>
        <taxon>Rotaria</taxon>
    </lineage>
</organism>
<accession>A0A820JHS6</accession>
<dbReference type="SUPFAM" id="SSF48452">
    <property type="entry name" value="TPR-like"/>
    <property type="match status" value="1"/>
</dbReference>
<gene>
    <name evidence="1" type="ORF">JBS370_LOCUS41206</name>
</gene>
<name>A0A820JHS6_9BILA</name>
<protein>
    <submittedName>
        <fullName evidence="1">Uncharacterized protein</fullName>
    </submittedName>
</protein>
<dbReference type="Pfam" id="PF13374">
    <property type="entry name" value="TPR_10"/>
    <property type="match status" value="1"/>
</dbReference>
<comment type="caution">
    <text evidence="1">The sequence shown here is derived from an EMBL/GenBank/DDBJ whole genome shotgun (WGS) entry which is preliminary data.</text>
</comment>
<proteinExistence type="predicted"/>
<dbReference type="EMBL" id="CAJOBD010043463">
    <property type="protein sequence ID" value="CAF4327583.1"/>
    <property type="molecule type" value="Genomic_DNA"/>
</dbReference>
<feature type="non-terminal residue" evidence="1">
    <location>
        <position position="1"/>
    </location>
</feature>
<dbReference type="AlphaFoldDB" id="A0A820JHS6"/>
<dbReference type="InterPro" id="IPR011990">
    <property type="entry name" value="TPR-like_helical_dom_sf"/>
</dbReference>
<dbReference type="Gene3D" id="1.25.40.10">
    <property type="entry name" value="Tetratricopeptide repeat domain"/>
    <property type="match status" value="1"/>
</dbReference>